<evidence type="ECO:0000313" key="1">
    <source>
        <dbReference type="EMBL" id="KZS42175.1"/>
    </source>
</evidence>
<dbReference type="Proteomes" id="UP000076715">
    <property type="component" value="Unassembled WGS sequence"/>
</dbReference>
<accession>A0A163C922</accession>
<sequence length="202" mass="23469">MPEGETGSKADQFALKIQEALHYQAYQDTDYLQWTFRNKHHYLWNKQQQTVQVKWDDHTVHLNLNKPQKSYLENKNVNEKERKKILSTALAYFNNDSFWVVAPFKLFDTGVTRKLVKLDNNSQGLLINYSSGGTTPGDSYLWKVDQNHIPTSYQMWVSILPIGGIEATWSDWKKTESGTYLSQQHKLLGFGIPISNLRAWND</sequence>
<dbReference type="EMBL" id="LQRT01000002">
    <property type="protein sequence ID" value="KZS42175.1"/>
    <property type="molecule type" value="Genomic_DNA"/>
</dbReference>
<comment type="caution">
    <text evidence="1">The sequence shown here is derived from an EMBL/GenBank/DDBJ whole genome shotgun (WGS) entry which is preliminary data.</text>
</comment>
<dbReference type="AlphaFoldDB" id="A0A163C922"/>
<reference evidence="1 2" key="1">
    <citation type="submission" date="2016-01" db="EMBL/GenBank/DDBJ databases">
        <title>The draft genome sequence of Aquimarina sp. RZW4-3-2.</title>
        <authorList>
            <person name="Wang Y."/>
        </authorList>
    </citation>
    <scope>NUCLEOTIDE SEQUENCE [LARGE SCALE GENOMIC DNA]</scope>
    <source>
        <strain evidence="1 2">RZW4-3-2</strain>
    </source>
</reference>
<protein>
    <submittedName>
        <fullName evidence="1">Uncharacterized protein</fullName>
    </submittedName>
</protein>
<name>A0A163C922_9FLAO</name>
<gene>
    <name evidence="1" type="ORF">AWE51_01660</name>
</gene>
<keyword evidence="2" id="KW-1185">Reference proteome</keyword>
<dbReference type="STRING" id="1642818.AWE51_01660"/>
<evidence type="ECO:0000313" key="2">
    <source>
        <dbReference type="Proteomes" id="UP000076715"/>
    </source>
</evidence>
<proteinExistence type="predicted"/>
<organism evidence="1 2">
    <name type="scientific">Aquimarina aggregata</name>
    <dbReference type="NCBI Taxonomy" id="1642818"/>
    <lineage>
        <taxon>Bacteria</taxon>
        <taxon>Pseudomonadati</taxon>
        <taxon>Bacteroidota</taxon>
        <taxon>Flavobacteriia</taxon>
        <taxon>Flavobacteriales</taxon>
        <taxon>Flavobacteriaceae</taxon>
        <taxon>Aquimarina</taxon>
    </lineage>
</organism>